<keyword evidence="3" id="KW-1185">Reference proteome</keyword>
<gene>
    <name evidence="2" type="ORF">T459_12746</name>
</gene>
<proteinExistence type="predicted"/>
<reference evidence="2 3" key="2">
    <citation type="journal article" date="2017" name="Genome Biol.">
        <title>New reference genome sequences of hot pepper reveal the massive evolution of plant disease-resistance genes by retroduplication.</title>
        <authorList>
            <person name="Kim S."/>
            <person name="Park J."/>
            <person name="Yeom S.I."/>
            <person name="Kim Y.M."/>
            <person name="Seo E."/>
            <person name="Kim K.T."/>
            <person name="Kim M.S."/>
            <person name="Lee J.M."/>
            <person name="Cheong K."/>
            <person name="Shin H.S."/>
            <person name="Kim S.B."/>
            <person name="Han K."/>
            <person name="Lee J."/>
            <person name="Park M."/>
            <person name="Lee H.A."/>
            <person name="Lee H.Y."/>
            <person name="Lee Y."/>
            <person name="Oh S."/>
            <person name="Lee J.H."/>
            <person name="Choi E."/>
            <person name="Choi E."/>
            <person name="Lee S.E."/>
            <person name="Jeon J."/>
            <person name="Kim H."/>
            <person name="Choi G."/>
            <person name="Song H."/>
            <person name="Lee J."/>
            <person name="Lee S.C."/>
            <person name="Kwon J.K."/>
            <person name="Lee H.Y."/>
            <person name="Koo N."/>
            <person name="Hong Y."/>
            <person name="Kim R.W."/>
            <person name="Kang W.H."/>
            <person name="Huh J.H."/>
            <person name="Kang B.C."/>
            <person name="Yang T.J."/>
            <person name="Lee Y.H."/>
            <person name="Bennetzen J.L."/>
            <person name="Choi D."/>
        </authorList>
    </citation>
    <scope>NUCLEOTIDE SEQUENCE [LARGE SCALE GENOMIC DNA]</scope>
    <source>
        <strain evidence="3">cv. CM334</strain>
    </source>
</reference>
<evidence type="ECO:0000313" key="3">
    <source>
        <dbReference type="Proteomes" id="UP000222542"/>
    </source>
</evidence>
<name>A0A2G2ZQP0_CAPAN</name>
<evidence type="ECO:0000313" key="2">
    <source>
        <dbReference type="EMBL" id="PHT84303.1"/>
    </source>
</evidence>
<protein>
    <submittedName>
        <fullName evidence="2">Uncharacterized protein</fullName>
    </submittedName>
</protein>
<dbReference type="AlphaFoldDB" id="A0A2G2ZQP0"/>
<comment type="caution">
    <text evidence="2">The sequence shown here is derived from an EMBL/GenBank/DDBJ whole genome shotgun (WGS) entry which is preliminary data.</text>
</comment>
<reference evidence="2 3" key="1">
    <citation type="journal article" date="2014" name="Nat. Genet.">
        <title>Genome sequence of the hot pepper provides insights into the evolution of pungency in Capsicum species.</title>
        <authorList>
            <person name="Kim S."/>
            <person name="Park M."/>
            <person name="Yeom S.I."/>
            <person name="Kim Y.M."/>
            <person name="Lee J.M."/>
            <person name="Lee H.A."/>
            <person name="Seo E."/>
            <person name="Choi J."/>
            <person name="Cheong K."/>
            <person name="Kim K.T."/>
            <person name="Jung K."/>
            <person name="Lee G.W."/>
            <person name="Oh S.K."/>
            <person name="Bae C."/>
            <person name="Kim S.B."/>
            <person name="Lee H.Y."/>
            <person name="Kim S.Y."/>
            <person name="Kim M.S."/>
            <person name="Kang B.C."/>
            <person name="Jo Y.D."/>
            <person name="Yang H.B."/>
            <person name="Jeong H.J."/>
            <person name="Kang W.H."/>
            <person name="Kwon J.K."/>
            <person name="Shin C."/>
            <person name="Lim J.Y."/>
            <person name="Park J.H."/>
            <person name="Huh J.H."/>
            <person name="Kim J.S."/>
            <person name="Kim B.D."/>
            <person name="Cohen O."/>
            <person name="Paran I."/>
            <person name="Suh M.C."/>
            <person name="Lee S.B."/>
            <person name="Kim Y.K."/>
            <person name="Shin Y."/>
            <person name="Noh S.J."/>
            <person name="Park J."/>
            <person name="Seo Y.S."/>
            <person name="Kwon S.Y."/>
            <person name="Kim H.A."/>
            <person name="Park J.M."/>
            <person name="Kim H.J."/>
            <person name="Choi S.B."/>
            <person name="Bosland P.W."/>
            <person name="Reeves G."/>
            <person name="Jo S.H."/>
            <person name="Lee B.W."/>
            <person name="Cho H.T."/>
            <person name="Choi H.S."/>
            <person name="Lee M.S."/>
            <person name="Yu Y."/>
            <person name="Do Choi Y."/>
            <person name="Park B.S."/>
            <person name="van Deynze A."/>
            <person name="Ashrafi H."/>
            <person name="Hill T."/>
            <person name="Kim W.T."/>
            <person name="Pai H.S."/>
            <person name="Ahn H.K."/>
            <person name="Yeam I."/>
            <person name="Giovannoni J.J."/>
            <person name="Rose J.K."/>
            <person name="Sorensen I."/>
            <person name="Lee S.J."/>
            <person name="Kim R.W."/>
            <person name="Choi I.Y."/>
            <person name="Choi B.S."/>
            <person name="Lim J.S."/>
            <person name="Lee Y.H."/>
            <person name="Choi D."/>
        </authorList>
    </citation>
    <scope>NUCLEOTIDE SEQUENCE [LARGE SCALE GENOMIC DNA]</scope>
    <source>
        <strain evidence="3">cv. CM334</strain>
    </source>
</reference>
<dbReference type="EMBL" id="AYRZ02000004">
    <property type="protein sequence ID" value="PHT84303.1"/>
    <property type="molecule type" value="Genomic_DNA"/>
</dbReference>
<dbReference type="CDD" id="cd09272">
    <property type="entry name" value="RNase_HI_RT_Ty1"/>
    <property type="match status" value="1"/>
</dbReference>
<sequence>MESECIALDKDGEEVEWIQNFLEDIPYWPKPVASVCIHCDSQATINRAGSMMYNGKSCHIRRRHNTVRKLLSSGIITVDYVKSKDNVSDPLIKGLSREGVERTSKGMGLRPRTSQHGDSVYPKYKRNNSSDKTGWSLPWIMHLSSTTLGIWMSLADKIGHFTAYALCGFIHAQAPTARIELRGEFAGGYGGQRAPVRGSGRSPEF</sequence>
<dbReference type="Gramene" id="PHT84303">
    <property type="protein sequence ID" value="PHT84303"/>
    <property type="gene ID" value="T459_12746"/>
</dbReference>
<feature type="region of interest" description="Disordered" evidence="1">
    <location>
        <begin position="102"/>
        <end position="129"/>
    </location>
</feature>
<organism evidence="2 3">
    <name type="scientific">Capsicum annuum</name>
    <name type="common">Capsicum pepper</name>
    <dbReference type="NCBI Taxonomy" id="4072"/>
    <lineage>
        <taxon>Eukaryota</taxon>
        <taxon>Viridiplantae</taxon>
        <taxon>Streptophyta</taxon>
        <taxon>Embryophyta</taxon>
        <taxon>Tracheophyta</taxon>
        <taxon>Spermatophyta</taxon>
        <taxon>Magnoliopsida</taxon>
        <taxon>eudicotyledons</taxon>
        <taxon>Gunneridae</taxon>
        <taxon>Pentapetalae</taxon>
        <taxon>asterids</taxon>
        <taxon>lamiids</taxon>
        <taxon>Solanales</taxon>
        <taxon>Solanaceae</taxon>
        <taxon>Solanoideae</taxon>
        <taxon>Capsiceae</taxon>
        <taxon>Capsicum</taxon>
    </lineage>
</organism>
<evidence type="ECO:0000256" key="1">
    <source>
        <dbReference type="SAM" id="MobiDB-lite"/>
    </source>
</evidence>
<accession>A0A2G2ZQP0</accession>
<dbReference type="Proteomes" id="UP000222542">
    <property type="component" value="Unassembled WGS sequence"/>
</dbReference>